<organism evidence="2 3">
    <name type="scientific">Massarina eburnea CBS 473.64</name>
    <dbReference type="NCBI Taxonomy" id="1395130"/>
    <lineage>
        <taxon>Eukaryota</taxon>
        <taxon>Fungi</taxon>
        <taxon>Dikarya</taxon>
        <taxon>Ascomycota</taxon>
        <taxon>Pezizomycotina</taxon>
        <taxon>Dothideomycetes</taxon>
        <taxon>Pleosporomycetidae</taxon>
        <taxon>Pleosporales</taxon>
        <taxon>Massarineae</taxon>
        <taxon>Massarinaceae</taxon>
        <taxon>Massarina</taxon>
    </lineage>
</organism>
<feature type="compositionally biased region" description="Pro residues" evidence="1">
    <location>
        <begin position="40"/>
        <end position="53"/>
    </location>
</feature>
<gene>
    <name evidence="2" type="ORF">P280DRAFT_464365</name>
</gene>
<dbReference type="EMBL" id="MU006776">
    <property type="protein sequence ID" value="KAF2646111.1"/>
    <property type="molecule type" value="Genomic_DNA"/>
</dbReference>
<accession>A0A6A6SGQ2</accession>
<reference evidence="2" key="1">
    <citation type="journal article" date="2020" name="Stud. Mycol.">
        <title>101 Dothideomycetes genomes: a test case for predicting lifestyles and emergence of pathogens.</title>
        <authorList>
            <person name="Haridas S."/>
            <person name="Albert R."/>
            <person name="Binder M."/>
            <person name="Bloem J."/>
            <person name="Labutti K."/>
            <person name="Salamov A."/>
            <person name="Andreopoulos B."/>
            <person name="Baker S."/>
            <person name="Barry K."/>
            <person name="Bills G."/>
            <person name="Bluhm B."/>
            <person name="Cannon C."/>
            <person name="Castanera R."/>
            <person name="Culley D."/>
            <person name="Daum C."/>
            <person name="Ezra D."/>
            <person name="Gonzalez J."/>
            <person name="Henrissat B."/>
            <person name="Kuo A."/>
            <person name="Liang C."/>
            <person name="Lipzen A."/>
            <person name="Lutzoni F."/>
            <person name="Magnuson J."/>
            <person name="Mondo S."/>
            <person name="Nolan M."/>
            <person name="Ohm R."/>
            <person name="Pangilinan J."/>
            <person name="Park H.-J."/>
            <person name="Ramirez L."/>
            <person name="Alfaro M."/>
            <person name="Sun H."/>
            <person name="Tritt A."/>
            <person name="Yoshinaga Y."/>
            <person name="Zwiers L.-H."/>
            <person name="Turgeon B."/>
            <person name="Goodwin S."/>
            <person name="Spatafora J."/>
            <person name="Crous P."/>
            <person name="Grigoriev I."/>
        </authorList>
    </citation>
    <scope>NUCLEOTIDE SEQUENCE</scope>
    <source>
        <strain evidence="2">CBS 473.64</strain>
    </source>
</reference>
<dbReference type="AlphaFoldDB" id="A0A6A6SGQ2"/>
<feature type="compositionally biased region" description="Basic and acidic residues" evidence="1">
    <location>
        <begin position="19"/>
        <end position="31"/>
    </location>
</feature>
<proteinExistence type="predicted"/>
<feature type="region of interest" description="Disordered" evidence="1">
    <location>
        <begin position="1"/>
        <end position="56"/>
    </location>
</feature>
<feature type="region of interest" description="Disordered" evidence="1">
    <location>
        <begin position="73"/>
        <end position="93"/>
    </location>
</feature>
<evidence type="ECO:0000313" key="3">
    <source>
        <dbReference type="Proteomes" id="UP000799753"/>
    </source>
</evidence>
<name>A0A6A6SGQ2_9PLEO</name>
<protein>
    <submittedName>
        <fullName evidence="2">Uncharacterized protein</fullName>
    </submittedName>
</protein>
<keyword evidence="3" id="KW-1185">Reference proteome</keyword>
<evidence type="ECO:0000313" key="2">
    <source>
        <dbReference type="EMBL" id="KAF2646111.1"/>
    </source>
</evidence>
<evidence type="ECO:0000256" key="1">
    <source>
        <dbReference type="SAM" id="MobiDB-lite"/>
    </source>
</evidence>
<dbReference type="Proteomes" id="UP000799753">
    <property type="component" value="Unassembled WGS sequence"/>
</dbReference>
<sequence>MFSPAHSEMCGGAISASQPREKKREVSERRTKPSPSSAPAAPPPPPPHPPPPTRTSCFTASSLLFCGSRAPISHLPSSHSLESARSPELMLSL</sequence>